<dbReference type="EMBL" id="OW152825">
    <property type="protein sequence ID" value="CAH2041193.1"/>
    <property type="molecule type" value="Genomic_DNA"/>
</dbReference>
<evidence type="ECO:0000313" key="3">
    <source>
        <dbReference type="Proteomes" id="UP000837857"/>
    </source>
</evidence>
<name>A0ABN8HY88_9NEOP</name>
<evidence type="ECO:0000313" key="2">
    <source>
        <dbReference type="EMBL" id="CAH2041193.1"/>
    </source>
</evidence>
<accession>A0ABN8HY88</accession>
<reference evidence="2" key="1">
    <citation type="submission" date="2022-03" db="EMBL/GenBank/DDBJ databases">
        <authorList>
            <person name="Martin H S."/>
        </authorList>
    </citation>
    <scope>NUCLEOTIDE SEQUENCE</scope>
</reference>
<dbReference type="Proteomes" id="UP000837857">
    <property type="component" value="Chromosome 13"/>
</dbReference>
<feature type="region of interest" description="Disordered" evidence="1">
    <location>
        <begin position="64"/>
        <end position="106"/>
    </location>
</feature>
<organism evidence="2 3">
    <name type="scientific">Iphiclides podalirius</name>
    <name type="common">scarce swallowtail</name>
    <dbReference type="NCBI Taxonomy" id="110791"/>
    <lineage>
        <taxon>Eukaryota</taxon>
        <taxon>Metazoa</taxon>
        <taxon>Ecdysozoa</taxon>
        <taxon>Arthropoda</taxon>
        <taxon>Hexapoda</taxon>
        <taxon>Insecta</taxon>
        <taxon>Pterygota</taxon>
        <taxon>Neoptera</taxon>
        <taxon>Endopterygota</taxon>
        <taxon>Lepidoptera</taxon>
        <taxon>Glossata</taxon>
        <taxon>Ditrysia</taxon>
        <taxon>Papilionoidea</taxon>
        <taxon>Papilionidae</taxon>
        <taxon>Papilioninae</taxon>
        <taxon>Iphiclides</taxon>
    </lineage>
</organism>
<keyword evidence="3" id="KW-1185">Reference proteome</keyword>
<proteinExistence type="predicted"/>
<evidence type="ECO:0000256" key="1">
    <source>
        <dbReference type="SAM" id="MobiDB-lite"/>
    </source>
</evidence>
<gene>
    <name evidence="2" type="ORF">IPOD504_LOCUS2976</name>
</gene>
<feature type="non-terminal residue" evidence="2">
    <location>
        <position position="1"/>
    </location>
</feature>
<sequence length="159" mass="17036">MLRSVTNDANKYAIVSIVTLDPMTQKAGHTLVHSKTTSKNCGNNNAGRIIHGAVTSQYVFVTSPSHPNLATSGRRRRNTAGRGEGRGEGRGGGGGSPRADPSAFTSDITRFGRRPANAEEIALQLGPCVIDARRRQRLQWQQPIENAHTKACCGADEEA</sequence>
<protein>
    <submittedName>
        <fullName evidence="2">Uncharacterized protein</fullName>
    </submittedName>
</protein>